<comment type="caution">
    <text evidence="1">The sequence shown here is derived from an EMBL/GenBank/DDBJ whole genome shotgun (WGS) entry which is preliminary data.</text>
</comment>
<dbReference type="RefSeq" id="WP_345862300.1">
    <property type="nucleotide sequence ID" value="NZ_JBDIMF010000001.1"/>
</dbReference>
<keyword evidence="2" id="KW-1185">Reference proteome</keyword>
<proteinExistence type="predicted"/>
<organism evidence="1 2">
    <name type="scientific">Sphingomonas qilianensis</name>
    <dbReference type="NCBI Taxonomy" id="1736690"/>
    <lineage>
        <taxon>Bacteria</taxon>
        <taxon>Pseudomonadati</taxon>
        <taxon>Pseudomonadota</taxon>
        <taxon>Alphaproteobacteria</taxon>
        <taxon>Sphingomonadales</taxon>
        <taxon>Sphingomonadaceae</taxon>
        <taxon>Sphingomonas</taxon>
    </lineage>
</organism>
<reference evidence="1 2" key="1">
    <citation type="submission" date="2024-05" db="EMBL/GenBank/DDBJ databases">
        <authorList>
            <person name="Liu Q."/>
            <person name="Xin Y.-H."/>
        </authorList>
    </citation>
    <scope>NUCLEOTIDE SEQUENCE [LARGE SCALE GENOMIC DNA]</scope>
    <source>
        <strain evidence="1 2">CGMCC 1.15349</strain>
    </source>
</reference>
<dbReference type="EMBL" id="JBDIMF010000001">
    <property type="protein sequence ID" value="MEN2784920.1"/>
    <property type="molecule type" value="Genomic_DNA"/>
</dbReference>
<name>A0ABU9XM72_9SPHN</name>
<gene>
    <name evidence="1" type="ORF">ABC969_00595</name>
</gene>
<protein>
    <submittedName>
        <fullName evidence="1">Uncharacterized protein</fullName>
    </submittedName>
</protein>
<dbReference type="Proteomes" id="UP001404104">
    <property type="component" value="Unassembled WGS sequence"/>
</dbReference>
<evidence type="ECO:0000313" key="2">
    <source>
        <dbReference type="Proteomes" id="UP001404104"/>
    </source>
</evidence>
<sequence length="46" mass="5061">MIVSPAFGETNVIGMNFLSRLKSWRVEGNILVLEPRTTPTSNTGLI</sequence>
<accession>A0ABU9XM72</accession>
<evidence type="ECO:0000313" key="1">
    <source>
        <dbReference type="EMBL" id="MEN2784920.1"/>
    </source>
</evidence>